<organism evidence="2">
    <name type="scientific">Pithovirus LCPAC101</name>
    <dbReference type="NCBI Taxonomy" id="2506586"/>
    <lineage>
        <taxon>Viruses</taxon>
        <taxon>Pithoviruses</taxon>
    </lineage>
</organism>
<dbReference type="EMBL" id="MK500441">
    <property type="protein sequence ID" value="QBK89796.1"/>
    <property type="molecule type" value="Genomic_DNA"/>
</dbReference>
<feature type="coiled-coil region" evidence="1">
    <location>
        <begin position="109"/>
        <end position="146"/>
    </location>
</feature>
<name>A0A481Z264_9VIRU</name>
<sequence>MNSLYTVNDLKKLENVEREPGQNFSVVGYFLVPLKELVSDDADDLSTPRGMWINLGSYSSYKQANKRREAVIKQTDVSSIWIQEMYEWQYISNGNIPKNVKNNAKDINLDKEELILEQTRRERIKIQEEREKMDKMRKDIDNDIEKEMNKGSIEYYTRQWWLASKDKSYYEIVKREMNKYEKLYRDKLDKIKELDIEYPEYKNKWKDVLKPKLMARNEENLYNLIDKASTEMSKEILYD</sequence>
<gene>
    <name evidence="2" type="ORF">LCPAC101_00790</name>
</gene>
<reference evidence="2" key="1">
    <citation type="journal article" date="2019" name="MBio">
        <title>Virus Genomes from Deep Sea Sediments Expand the Ocean Megavirome and Support Independent Origins of Viral Gigantism.</title>
        <authorList>
            <person name="Backstrom D."/>
            <person name="Yutin N."/>
            <person name="Jorgensen S.L."/>
            <person name="Dharamshi J."/>
            <person name="Homa F."/>
            <person name="Zaremba-Niedwiedzka K."/>
            <person name="Spang A."/>
            <person name="Wolf Y.I."/>
            <person name="Koonin E.V."/>
            <person name="Ettema T.J."/>
        </authorList>
    </citation>
    <scope>NUCLEOTIDE SEQUENCE</scope>
</reference>
<feature type="coiled-coil region" evidence="1">
    <location>
        <begin position="170"/>
        <end position="197"/>
    </location>
</feature>
<proteinExistence type="predicted"/>
<protein>
    <submittedName>
        <fullName evidence="2">Uncharacterized protein</fullName>
    </submittedName>
</protein>
<evidence type="ECO:0000313" key="2">
    <source>
        <dbReference type="EMBL" id="QBK89796.1"/>
    </source>
</evidence>
<keyword evidence="1" id="KW-0175">Coiled coil</keyword>
<accession>A0A481Z264</accession>
<evidence type="ECO:0000256" key="1">
    <source>
        <dbReference type="SAM" id="Coils"/>
    </source>
</evidence>